<dbReference type="AlphaFoldDB" id="A0A2A4GAW6"/>
<keyword evidence="2" id="KW-0081">Bacteriolytic enzyme</keyword>
<dbReference type="Gene3D" id="3.10.350.10">
    <property type="entry name" value="LysM domain"/>
    <property type="match status" value="1"/>
</dbReference>
<evidence type="ECO:0000259" key="5">
    <source>
        <dbReference type="PROSITE" id="PS51782"/>
    </source>
</evidence>
<dbReference type="GO" id="GO:0031640">
    <property type="term" value="P:killing of cells of another organism"/>
    <property type="evidence" value="ECO:0007669"/>
    <property type="project" value="UniProtKB-KW"/>
</dbReference>
<comment type="caution">
    <text evidence="6">The sequence shown here is derived from an EMBL/GenBank/DDBJ whole genome shotgun (WGS) entry which is preliminary data.</text>
</comment>
<protein>
    <recommendedName>
        <fullName evidence="4">Peptidoglycan hydrolase</fullName>
    </recommendedName>
</protein>
<dbReference type="GO" id="GO:0042742">
    <property type="term" value="P:defense response to bacterium"/>
    <property type="evidence" value="ECO:0007669"/>
    <property type="project" value="UniProtKB-KW"/>
</dbReference>
<dbReference type="Gene3D" id="1.10.530.10">
    <property type="match status" value="1"/>
</dbReference>
<proteinExistence type="predicted"/>
<gene>
    <name evidence="6" type="ORF">B7P33_00120</name>
</gene>
<dbReference type="InterPro" id="IPR002901">
    <property type="entry name" value="MGlyc_endo_b_GlcNAc-like_dom"/>
</dbReference>
<dbReference type="SMART" id="SM00257">
    <property type="entry name" value="LysM"/>
    <property type="match status" value="1"/>
</dbReference>
<dbReference type="GO" id="GO:0004040">
    <property type="term" value="F:amidase activity"/>
    <property type="evidence" value="ECO:0007669"/>
    <property type="project" value="InterPro"/>
</dbReference>
<keyword evidence="7" id="KW-1185">Reference proteome</keyword>
<name>A0A2A4GAW6_9FLAO</name>
<dbReference type="SUPFAM" id="SSF54106">
    <property type="entry name" value="LysM domain"/>
    <property type="match status" value="1"/>
</dbReference>
<evidence type="ECO:0000256" key="1">
    <source>
        <dbReference type="ARBA" id="ARBA00022529"/>
    </source>
</evidence>
<dbReference type="Pfam" id="PF01476">
    <property type="entry name" value="LysM"/>
    <property type="match status" value="1"/>
</dbReference>
<keyword evidence="1" id="KW-0929">Antimicrobial</keyword>
<dbReference type="PANTHER" id="PTHR33308:SF9">
    <property type="entry name" value="PEPTIDOGLYCAN HYDROLASE FLGJ"/>
    <property type="match status" value="1"/>
</dbReference>
<dbReference type="InterPro" id="IPR018392">
    <property type="entry name" value="LysM"/>
</dbReference>
<evidence type="ECO:0000256" key="4">
    <source>
        <dbReference type="ARBA" id="ARBA00032108"/>
    </source>
</evidence>
<dbReference type="OrthoDB" id="977752at2"/>
<dbReference type="Proteomes" id="UP000219559">
    <property type="component" value="Unassembled WGS sequence"/>
</dbReference>
<dbReference type="RefSeq" id="WP_097441277.1">
    <property type="nucleotide sequence ID" value="NZ_NBWU01000001.1"/>
</dbReference>
<evidence type="ECO:0000256" key="2">
    <source>
        <dbReference type="ARBA" id="ARBA00022638"/>
    </source>
</evidence>
<organism evidence="6 7">
    <name type="scientific">Sediminicola luteus</name>
    <dbReference type="NCBI Taxonomy" id="319238"/>
    <lineage>
        <taxon>Bacteria</taxon>
        <taxon>Pseudomonadati</taxon>
        <taxon>Bacteroidota</taxon>
        <taxon>Flavobacteriia</taxon>
        <taxon>Flavobacteriales</taxon>
        <taxon>Flavobacteriaceae</taxon>
        <taxon>Sediminicola</taxon>
    </lineage>
</organism>
<dbReference type="SMART" id="SM00047">
    <property type="entry name" value="LYZ2"/>
    <property type="match status" value="1"/>
</dbReference>
<dbReference type="InterPro" id="IPR036779">
    <property type="entry name" value="LysM_dom_sf"/>
</dbReference>
<evidence type="ECO:0000256" key="3">
    <source>
        <dbReference type="ARBA" id="ARBA00022801"/>
    </source>
</evidence>
<accession>A0A2A4GAW6</accession>
<feature type="domain" description="LysM" evidence="5">
    <location>
        <begin position="221"/>
        <end position="264"/>
    </location>
</feature>
<dbReference type="Pfam" id="PF01832">
    <property type="entry name" value="Glucosaminidase"/>
    <property type="match status" value="1"/>
</dbReference>
<dbReference type="InterPro" id="IPR051056">
    <property type="entry name" value="Glycosyl_Hydrolase_73"/>
</dbReference>
<dbReference type="PROSITE" id="PS51257">
    <property type="entry name" value="PROKAR_LIPOPROTEIN"/>
    <property type="match status" value="1"/>
</dbReference>
<dbReference type="PROSITE" id="PS51782">
    <property type="entry name" value="LYSM"/>
    <property type="match status" value="1"/>
</dbReference>
<reference evidence="6 7" key="1">
    <citation type="submission" date="2017-04" db="EMBL/GenBank/DDBJ databases">
        <title>A new member of the family Flavobacteriaceae isolated from ascidians.</title>
        <authorList>
            <person name="Chen L."/>
        </authorList>
    </citation>
    <scope>NUCLEOTIDE SEQUENCE [LARGE SCALE GENOMIC DNA]</scope>
    <source>
        <strain evidence="6 7">HQA918</strain>
    </source>
</reference>
<keyword evidence="3" id="KW-0378">Hydrolase</keyword>
<dbReference type="PANTHER" id="PTHR33308">
    <property type="entry name" value="PEPTIDOGLYCAN HYDROLASE FLGJ"/>
    <property type="match status" value="1"/>
</dbReference>
<dbReference type="EMBL" id="NBWU01000001">
    <property type="protein sequence ID" value="PCE65747.1"/>
    <property type="molecule type" value="Genomic_DNA"/>
</dbReference>
<evidence type="ECO:0000313" key="7">
    <source>
        <dbReference type="Proteomes" id="UP000219559"/>
    </source>
</evidence>
<evidence type="ECO:0000313" key="6">
    <source>
        <dbReference type="EMBL" id="PCE65747.1"/>
    </source>
</evidence>
<sequence>MIKRFLYLGLISLSLVSCLAKKKTTYAKKEKAKKEVSVPPSNPKPIEDTGRFKYYPIASTEEYITVFAPIAQSEMKQYGIPASITLAQGLLESGAGKGQLTRRTNNHFGIKCHKGWTGGRVYHDDDAKGECFRKYNNPNQSFRDHSEFLSSRSRYAFLFEYKPTDYRKWAYGLRKAGYATDRKYPQKLMALIERHELDKYDREVIARGDYTPREVPDGERTIHIVAKGETLYAISRRYFISVDELMALNKLKTTTLQVGQQLIVKKRR</sequence>
<dbReference type="CDD" id="cd00118">
    <property type="entry name" value="LysM"/>
    <property type="match status" value="1"/>
</dbReference>